<feature type="region of interest" description="Disordered" evidence="1">
    <location>
        <begin position="200"/>
        <end position="222"/>
    </location>
</feature>
<dbReference type="Proteomes" id="UP001470230">
    <property type="component" value="Unassembled WGS sequence"/>
</dbReference>
<evidence type="ECO:0000256" key="1">
    <source>
        <dbReference type="SAM" id="MobiDB-lite"/>
    </source>
</evidence>
<accession>A0ABR2HUC1</accession>
<dbReference type="EMBL" id="JAPFFF010000023">
    <property type="protein sequence ID" value="KAK8852738.1"/>
    <property type="molecule type" value="Genomic_DNA"/>
</dbReference>
<feature type="compositionally biased region" description="Low complexity" evidence="1">
    <location>
        <begin position="37"/>
        <end position="47"/>
    </location>
</feature>
<organism evidence="2 3">
    <name type="scientific">Tritrichomonas musculus</name>
    <dbReference type="NCBI Taxonomy" id="1915356"/>
    <lineage>
        <taxon>Eukaryota</taxon>
        <taxon>Metamonada</taxon>
        <taxon>Parabasalia</taxon>
        <taxon>Tritrichomonadida</taxon>
        <taxon>Tritrichomonadidae</taxon>
        <taxon>Tritrichomonas</taxon>
    </lineage>
</organism>
<evidence type="ECO:0008006" key="4">
    <source>
        <dbReference type="Google" id="ProtNLM"/>
    </source>
</evidence>
<sequence length="455" mass="52383">MRTNQSYNKVVDFEQQPEVTSNPNYSAQSSGPLPLQSMDSMQSMGSSSSVIQTASKQQLNQTFQVIYNNTSIIVDQKCLMNSSTKFKELISPYVESGQYNIHLEILTQDFSIRCINNFFRLCQNLPTDVQNSEMKEMCEIARLFKADQIYNTGVSFVNNTIDPNFSIPSNKYDSNSYLVIKKNSETSNGTHDLNEFEFEDEDKHDANKQNANSANKHDMKDLEFDEGDTAEKHDKVIIGEPPVDNELLDEDQSKIKKAKFGAIIYQIKVENRPLKPTIYQFSSNGRILFTAKHKENNIYIAEGTEVHIKRDSENHACQIHQNDDDFNLIHMDNQEFRLNYVKSGKPNTYSVEVKFEHDGQTLTWSPKPPKYDAMSNKYYLNFRGEYHRTAMRSKRNIVLQNPEGRRTFIVRKMELYLYEVECSPVIKPLIIFAIALSDIVGPYLDPFANIELPSK</sequence>
<name>A0ABR2HUC1_9EUKA</name>
<reference evidence="2 3" key="1">
    <citation type="submission" date="2024-04" db="EMBL/GenBank/DDBJ databases">
        <title>Tritrichomonas musculus Genome.</title>
        <authorList>
            <person name="Alves-Ferreira E."/>
            <person name="Grigg M."/>
            <person name="Lorenzi H."/>
            <person name="Galac M."/>
        </authorList>
    </citation>
    <scope>NUCLEOTIDE SEQUENCE [LARGE SCALE GENOMIC DNA]</scope>
    <source>
        <strain evidence="2 3">EAF2021</strain>
    </source>
</reference>
<keyword evidence="3" id="KW-1185">Reference proteome</keyword>
<feature type="region of interest" description="Disordered" evidence="1">
    <location>
        <begin position="1"/>
        <end position="47"/>
    </location>
</feature>
<gene>
    <name evidence="2" type="ORF">M9Y10_017727</name>
</gene>
<evidence type="ECO:0000313" key="3">
    <source>
        <dbReference type="Proteomes" id="UP001470230"/>
    </source>
</evidence>
<comment type="caution">
    <text evidence="2">The sequence shown here is derived from an EMBL/GenBank/DDBJ whole genome shotgun (WGS) entry which is preliminary data.</text>
</comment>
<feature type="compositionally biased region" description="Polar residues" evidence="1">
    <location>
        <begin position="17"/>
        <end position="31"/>
    </location>
</feature>
<proteinExistence type="predicted"/>
<evidence type="ECO:0000313" key="2">
    <source>
        <dbReference type="EMBL" id="KAK8852738.1"/>
    </source>
</evidence>
<protein>
    <recommendedName>
        <fullName evidence="4">BTB domain-containing protein</fullName>
    </recommendedName>
</protein>